<dbReference type="Proteomes" id="UP000001027">
    <property type="component" value="Chromosome"/>
</dbReference>
<dbReference type="InterPro" id="IPR042100">
    <property type="entry name" value="Bug_dom1"/>
</dbReference>
<dbReference type="InterPro" id="IPR005064">
    <property type="entry name" value="BUG"/>
</dbReference>
<feature type="signal peptide" evidence="2">
    <location>
        <begin position="1"/>
        <end position="22"/>
    </location>
</feature>
<name>A0A0H3LLY8_BORBR</name>
<dbReference type="AlphaFoldDB" id="A0A0H3LLY8"/>
<dbReference type="Pfam" id="PF03401">
    <property type="entry name" value="TctC"/>
    <property type="match status" value="1"/>
</dbReference>
<dbReference type="eggNOG" id="COG3181">
    <property type="taxonomic scope" value="Bacteria"/>
</dbReference>
<protein>
    <submittedName>
        <fullName evidence="3">Exported protein</fullName>
    </submittedName>
</protein>
<feature type="chain" id="PRO_5002614654" evidence="2">
    <location>
        <begin position="23"/>
        <end position="328"/>
    </location>
</feature>
<dbReference type="Gene3D" id="3.40.190.150">
    <property type="entry name" value="Bordetella uptake gene, domain 1"/>
    <property type="match status" value="1"/>
</dbReference>
<dbReference type="HOGENOM" id="CLU_045683_0_0_4"/>
<keyword evidence="2" id="KW-0732">Signal</keyword>
<dbReference type="Gene3D" id="3.40.190.10">
    <property type="entry name" value="Periplasmic binding protein-like II"/>
    <property type="match status" value="1"/>
</dbReference>
<comment type="similarity">
    <text evidence="1">Belongs to the UPF0065 (bug) family.</text>
</comment>
<sequence length="328" mass="33763">MLIPKTLAGFVVAAAVAMPALAQGGGAGPDNPLAGKTVRLLVGFSPGGTSDAVARIIAEKLGPLLEARIVVENKPGANGNIAAADVARARPDGLTWYLGSFNNPVNQAAGRKLPFDFLRDFAPVAMVAYAPNVLIVNNDLPAHSVADLVALAKSRPGELTFGSAGAGSSLHMAGELFKNVAGVNMVHVPYKGSAPAMTDLVGGHLATMFDNLPTAMTQIKAGTVRALAVTGGRRVNSLPDVPTVAETLPGFDVTSFFALYAPTGTPPAAIAAINAATNRALADPDLQRRFAEQGADPGPGTPQQLAALVRDEVVKWREVIVAGDIRLE</sequence>
<dbReference type="RefSeq" id="WP_003812337.1">
    <property type="nucleotide sequence ID" value="NC_002927.3"/>
</dbReference>
<dbReference type="SUPFAM" id="SSF53850">
    <property type="entry name" value="Periplasmic binding protein-like II"/>
    <property type="match status" value="1"/>
</dbReference>
<evidence type="ECO:0000313" key="3">
    <source>
        <dbReference type="EMBL" id="CAE32839.1"/>
    </source>
</evidence>
<evidence type="ECO:0000256" key="2">
    <source>
        <dbReference type="SAM" id="SignalP"/>
    </source>
</evidence>
<gene>
    <name evidence="3" type="ordered locus">BB2344</name>
</gene>
<organism evidence="3 4">
    <name type="scientific">Bordetella bronchiseptica (strain ATCC BAA-588 / NCTC 13252 / RB50)</name>
    <name type="common">Alcaligenes bronchisepticus</name>
    <dbReference type="NCBI Taxonomy" id="257310"/>
    <lineage>
        <taxon>Bacteria</taxon>
        <taxon>Pseudomonadati</taxon>
        <taxon>Pseudomonadota</taxon>
        <taxon>Betaproteobacteria</taxon>
        <taxon>Burkholderiales</taxon>
        <taxon>Alcaligenaceae</taxon>
        <taxon>Bordetella</taxon>
    </lineage>
</organism>
<accession>A0A0H3LLY8</accession>
<evidence type="ECO:0000256" key="1">
    <source>
        <dbReference type="ARBA" id="ARBA00006987"/>
    </source>
</evidence>
<dbReference type="PIRSF" id="PIRSF017082">
    <property type="entry name" value="YflP"/>
    <property type="match status" value="1"/>
</dbReference>
<dbReference type="PANTHER" id="PTHR42928">
    <property type="entry name" value="TRICARBOXYLATE-BINDING PROTEIN"/>
    <property type="match status" value="1"/>
</dbReference>
<reference evidence="3 4" key="1">
    <citation type="journal article" date="2003" name="Nat. Genet.">
        <title>Comparative analysis of the genome sequences of Bordetella pertussis, Bordetella parapertussis and Bordetella bronchiseptica.</title>
        <authorList>
            <person name="Parkhill J."/>
            <person name="Sebaihia M."/>
            <person name="Preston A."/>
            <person name="Murphy L.D."/>
            <person name="Thomson N.R."/>
            <person name="Harris D.E."/>
            <person name="Holden M.T.G."/>
            <person name="Churcher C.M."/>
            <person name="Bentley S.D."/>
            <person name="Mungall K.L."/>
            <person name="Cerdeno-Tarraga A.-M."/>
            <person name="Temple L."/>
            <person name="James K.D."/>
            <person name="Harris B."/>
            <person name="Quail M.A."/>
            <person name="Achtman M."/>
            <person name="Atkin R."/>
            <person name="Baker S."/>
            <person name="Basham D."/>
            <person name="Bason N."/>
            <person name="Cherevach I."/>
            <person name="Chillingworth T."/>
            <person name="Collins M."/>
            <person name="Cronin A."/>
            <person name="Davis P."/>
            <person name="Doggett J."/>
            <person name="Feltwell T."/>
            <person name="Goble A."/>
            <person name="Hamlin N."/>
            <person name="Hauser H."/>
            <person name="Holroyd S."/>
            <person name="Jagels K."/>
            <person name="Leather S."/>
            <person name="Moule S."/>
            <person name="Norberczak H."/>
            <person name="O'Neil S."/>
            <person name="Ormond D."/>
            <person name="Price C."/>
            <person name="Rabbinowitsch E."/>
            <person name="Rutter S."/>
            <person name="Sanders M."/>
            <person name="Saunders D."/>
            <person name="Seeger K."/>
            <person name="Sharp S."/>
            <person name="Simmonds M."/>
            <person name="Skelton J."/>
            <person name="Squares R."/>
            <person name="Squares S."/>
            <person name="Stevens K."/>
            <person name="Unwin L."/>
            <person name="Whitehead S."/>
            <person name="Barrell B.G."/>
            <person name="Maskell D.J."/>
        </authorList>
    </citation>
    <scope>NUCLEOTIDE SEQUENCE [LARGE SCALE GENOMIC DNA]</scope>
    <source>
        <strain evidence="3 4">ATCC BAA-588 / NCTC 13252 / RB50</strain>
    </source>
</reference>
<evidence type="ECO:0000313" key="4">
    <source>
        <dbReference type="Proteomes" id="UP000001027"/>
    </source>
</evidence>
<proteinExistence type="inferred from homology"/>
<dbReference type="CDD" id="cd13578">
    <property type="entry name" value="PBP2_Bug27"/>
    <property type="match status" value="1"/>
</dbReference>
<dbReference type="EMBL" id="BX640444">
    <property type="protein sequence ID" value="CAE32839.1"/>
    <property type="molecule type" value="Genomic_DNA"/>
</dbReference>
<dbReference type="KEGG" id="bbr:BB2344"/>
<dbReference type="PANTHER" id="PTHR42928:SF5">
    <property type="entry name" value="BLR1237 PROTEIN"/>
    <property type="match status" value="1"/>
</dbReference>